<dbReference type="eggNOG" id="COG5183">
    <property type="taxonomic scope" value="Bacteria"/>
</dbReference>
<evidence type="ECO:0000313" key="3">
    <source>
        <dbReference type="Proteomes" id="UP000003844"/>
    </source>
</evidence>
<feature type="region of interest" description="Disordered" evidence="1">
    <location>
        <begin position="155"/>
        <end position="323"/>
    </location>
</feature>
<reference evidence="3" key="1">
    <citation type="journal article" date="2012" name="Stand. Genomic Sci.">
        <title>Genome sequence of the Antarctic rhodopsins-containing flavobacterium Gillisia limnaea type strain (R-8282(T)).</title>
        <authorList>
            <person name="Riedel T."/>
            <person name="Held B."/>
            <person name="Nolan M."/>
            <person name="Lucas S."/>
            <person name="Lapidus A."/>
            <person name="Tice H."/>
            <person name="Del Rio T.G."/>
            <person name="Cheng J.F."/>
            <person name="Han C."/>
            <person name="Tapia R."/>
            <person name="Goodwin L.A."/>
            <person name="Pitluck S."/>
            <person name="Liolios K."/>
            <person name="Mavromatis K."/>
            <person name="Pagani I."/>
            <person name="Ivanova N."/>
            <person name="Mikhailova N."/>
            <person name="Pati A."/>
            <person name="Chen A."/>
            <person name="Palaniappan K."/>
            <person name="Land M."/>
            <person name="Rohde M."/>
            <person name="Tindall B.J."/>
            <person name="Detter J.C."/>
            <person name="Goker M."/>
            <person name="Bristow J."/>
            <person name="Eisen J.A."/>
            <person name="Markowitz V."/>
            <person name="Hugenholtz P."/>
            <person name="Kyrpides N.C."/>
            <person name="Klenk H.P."/>
            <person name="Woyke T."/>
        </authorList>
    </citation>
    <scope>NUCLEOTIDE SEQUENCE [LARGE SCALE GENOMIC DNA]</scope>
    <source>
        <strain evidence="3">DSM 15749 / LMG 21470 / R-8282</strain>
    </source>
</reference>
<protein>
    <submittedName>
        <fullName evidence="2">Uncharacterized protein</fullName>
    </submittedName>
</protein>
<dbReference type="SUPFAM" id="SSF50346">
    <property type="entry name" value="PRC-barrel domain"/>
    <property type="match status" value="1"/>
</dbReference>
<proteinExistence type="predicted"/>
<feature type="compositionally biased region" description="Basic and acidic residues" evidence="1">
    <location>
        <begin position="231"/>
        <end position="262"/>
    </location>
</feature>
<sequence>MASNNENNNNRNRDKHLFYLNELSDYKVSSDDPDVRGWKVKDVDNRVIGKVDNLLVNKQTERVVYLDVEVDKSIIEAGHDPYKSSASEGVHDFINKDGENHIIIPVGLVKLNEDDKFVYTDKVNHRTFAETKRMEKGSNVNREYEVVVLESYDRDTNYSSDPNRTSGDRNTITNDRDKDGERNTATKDRDSEGDRETKLTGDNAAGRSNRKGTDLGDSDVSRSGSTVGQTKESRSGHEKVNNDDNHSGNKRTDFAQENRGDSDLGNSKSKSGSTSGKKSDFDEDTERKTTDSSLDKRKSSKDDDNEDFYNKKDFDDSNYRRKK</sequence>
<feature type="compositionally biased region" description="Polar residues" evidence="1">
    <location>
        <begin position="157"/>
        <end position="173"/>
    </location>
</feature>
<accession>H2BWB6</accession>
<evidence type="ECO:0000256" key="1">
    <source>
        <dbReference type="SAM" id="MobiDB-lite"/>
    </source>
</evidence>
<dbReference type="GO" id="GO:0030077">
    <property type="term" value="C:plasma membrane light-harvesting complex"/>
    <property type="evidence" value="ECO:0007669"/>
    <property type="project" value="InterPro"/>
</dbReference>
<name>H2BWB6_GILLR</name>
<feature type="compositionally biased region" description="Polar residues" evidence="1">
    <location>
        <begin position="221"/>
        <end position="230"/>
    </location>
</feature>
<dbReference type="InterPro" id="IPR014747">
    <property type="entry name" value="Bac_photo_RC_H_C"/>
</dbReference>
<feature type="compositionally biased region" description="Low complexity" evidence="1">
    <location>
        <begin position="267"/>
        <end position="276"/>
    </location>
</feature>
<dbReference type="AlphaFoldDB" id="H2BWB6"/>
<dbReference type="STRING" id="865937.Gilli_3483"/>
<feature type="compositionally biased region" description="Basic and acidic residues" evidence="1">
    <location>
        <begin position="174"/>
        <end position="199"/>
    </location>
</feature>
<dbReference type="OrthoDB" id="1422173at2"/>
<organism evidence="2 3">
    <name type="scientific">Gillisia limnaea (strain DSM 15749 / LMG 21470 / R-8282)</name>
    <dbReference type="NCBI Taxonomy" id="865937"/>
    <lineage>
        <taxon>Bacteria</taxon>
        <taxon>Pseudomonadati</taxon>
        <taxon>Bacteroidota</taxon>
        <taxon>Flavobacteriia</taxon>
        <taxon>Flavobacteriales</taxon>
        <taxon>Flavobacteriaceae</taxon>
        <taxon>Gillisia</taxon>
    </lineage>
</organism>
<dbReference type="EMBL" id="JH594606">
    <property type="protein sequence ID" value="EHQ04080.1"/>
    <property type="molecule type" value="Genomic_DNA"/>
</dbReference>
<keyword evidence="3" id="KW-1185">Reference proteome</keyword>
<evidence type="ECO:0000313" key="2">
    <source>
        <dbReference type="EMBL" id="EHQ04080.1"/>
    </source>
</evidence>
<dbReference type="Proteomes" id="UP000003844">
    <property type="component" value="Unassembled WGS sequence"/>
</dbReference>
<dbReference type="GO" id="GO:0019684">
    <property type="term" value="P:photosynthesis, light reaction"/>
    <property type="evidence" value="ECO:0007669"/>
    <property type="project" value="InterPro"/>
</dbReference>
<dbReference type="HOGENOM" id="CLU_074543_0_0_10"/>
<dbReference type="RefSeq" id="WP_006990383.1">
    <property type="nucleotide sequence ID" value="NZ_JH594606.1"/>
</dbReference>
<dbReference type="Gene3D" id="3.90.50.10">
    <property type="entry name" value="Photosynthetic Reaction Center, subunit H, domain 2"/>
    <property type="match status" value="1"/>
</dbReference>
<feature type="compositionally biased region" description="Basic and acidic residues" evidence="1">
    <location>
        <begin position="277"/>
        <end position="323"/>
    </location>
</feature>
<dbReference type="InterPro" id="IPR011033">
    <property type="entry name" value="PRC_barrel-like_sf"/>
</dbReference>
<gene>
    <name evidence="2" type="ORF">Gilli_3483</name>
</gene>